<dbReference type="Gene3D" id="3.20.20.190">
    <property type="entry name" value="Phosphatidylinositol (PI) phosphodiesterase"/>
    <property type="match status" value="1"/>
</dbReference>
<name>A0A212LNJ5_9FIRM</name>
<dbReference type="RefSeq" id="WP_353867137.1">
    <property type="nucleotide sequence ID" value="NZ_LT608335.1"/>
</dbReference>
<dbReference type="AlphaFoldDB" id="A0A212LNJ5"/>
<dbReference type="EMBL" id="FMJE01000002">
    <property type="protein sequence ID" value="SCM79097.1"/>
    <property type="molecule type" value="Genomic_DNA"/>
</dbReference>
<proteinExistence type="predicted"/>
<dbReference type="GO" id="GO:0008081">
    <property type="term" value="F:phosphoric diester hydrolase activity"/>
    <property type="evidence" value="ECO:0007669"/>
    <property type="project" value="InterPro"/>
</dbReference>
<dbReference type="Pfam" id="PF03009">
    <property type="entry name" value="GDPD"/>
    <property type="match status" value="1"/>
</dbReference>
<evidence type="ECO:0000259" key="1">
    <source>
        <dbReference type="PROSITE" id="PS51704"/>
    </source>
</evidence>
<dbReference type="SUPFAM" id="SSF51695">
    <property type="entry name" value="PLC-like phosphodiesterases"/>
    <property type="match status" value="1"/>
</dbReference>
<feature type="domain" description="GP-PDE" evidence="1">
    <location>
        <begin position="6"/>
        <end position="49"/>
    </location>
</feature>
<sequence>MSIAEELLPRITAFEHEHPYLENTIASMEAAFQAGADIVELDVHITKDG</sequence>
<gene>
    <name evidence="2" type="ORF">KL86SPO_20397</name>
</gene>
<reference evidence="2" key="1">
    <citation type="submission" date="2016-08" db="EMBL/GenBank/DDBJ databases">
        <authorList>
            <person name="Seilhamer J.J."/>
        </authorList>
    </citation>
    <scope>NUCLEOTIDE SEQUENCE</scope>
    <source>
        <strain evidence="2">86</strain>
    </source>
</reference>
<dbReference type="PROSITE" id="PS51704">
    <property type="entry name" value="GP_PDE"/>
    <property type="match status" value="1"/>
</dbReference>
<dbReference type="InterPro" id="IPR017946">
    <property type="entry name" value="PLC-like_Pdiesterase_TIM-brl"/>
</dbReference>
<evidence type="ECO:0000313" key="2">
    <source>
        <dbReference type="EMBL" id="SCM79097.1"/>
    </source>
</evidence>
<accession>A0A212LNJ5</accession>
<dbReference type="InterPro" id="IPR030395">
    <property type="entry name" value="GP_PDE_dom"/>
</dbReference>
<organism evidence="2">
    <name type="scientific">uncultured Sporomusa sp</name>
    <dbReference type="NCBI Taxonomy" id="307249"/>
    <lineage>
        <taxon>Bacteria</taxon>
        <taxon>Bacillati</taxon>
        <taxon>Bacillota</taxon>
        <taxon>Negativicutes</taxon>
        <taxon>Selenomonadales</taxon>
        <taxon>Sporomusaceae</taxon>
        <taxon>Sporomusa</taxon>
        <taxon>environmental samples</taxon>
    </lineage>
</organism>
<protein>
    <recommendedName>
        <fullName evidence="1">GP-PDE domain-containing protein</fullName>
    </recommendedName>
</protein>
<dbReference type="GO" id="GO:0006629">
    <property type="term" value="P:lipid metabolic process"/>
    <property type="evidence" value="ECO:0007669"/>
    <property type="project" value="InterPro"/>
</dbReference>